<evidence type="ECO:0000256" key="9">
    <source>
        <dbReference type="ARBA" id="ARBA00023136"/>
    </source>
</evidence>
<comment type="subcellular location">
    <subcellularLocation>
        <location evidence="1">Cell membrane</location>
        <topology evidence="1">Multi-pass membrane protein</topology>
    </subcellularLocation>
</comment>
<feature type="transmembrane region" description="Helical" evidence="13">
    <location>
        <begin position="89"/>
        <end position="109"/>
    </location>
</feature>
<dbReference type="PANTHER" id="PTHR30472:SF21">
    <property type="entry name" value="HEME-IRON TRANSPORT SYSTEM PERMEASE PROTEIN ISDF-RELATED"/>
    <property type="match status" value="1"/>
</dbReference>
<evidence type="ECO:0000313" key="14">
    <source>
        <dbReference type="EMBL" id="AKP63762.1"/>
    </source>
</evidence>
<comment type="function">
    <text evidence="10">Part of the binding-protein-dependent transport system for heme-iron. Responsible for the translocation of the substrate across the membrane.</text>
</comment>
<proteinExistence type="inferred from homology"/>
<feature type="transmembrane region" description="Helical" evidence="13">
    <location>
        <begin position="7"/>
        <end position="31"/>
    </location>
</feature>
<dbReference type="Proteomes" id="UP000036000">
    <property type="component" value="Chromosome"/>
</dbReference>
<feature type="transmembrane region" description="Helical" evidence="13">
    <location>
        <begin position="139"/>
        <end position="159"/>
    </location>
</feature>
<keyword evidence="6 13" id="KW-0812">Transmembrane</keyword>
<gene>
    <name evidence="14" type="ORF">ABN16_01285</name>
</gene>
<evidence type="ECO:0000256" key="11">
    <source>
        <dbReference type="ARBA" id="ARBA00031149"/>
    </source>
</evidence>
<feature type="transmembrane region" description="Helical" evidence="13">
    <location>
        <begin position="179"/>
        <end position="203"/>
    </location>
</feature>
<feature type="transmembrane region" description="Helical" evidence="13">
    <location>
        <begin position="291"/>
        <end position="310"/>
    </location>
</feature>
<dbReference type="EMBL" id="CP012033">
    <property type="protein sequence ID" value="AKP63762.1"/>
    <property type="molecule type" value="Genomic_DNA"/>
</dbReference>
<evidence type="ECO:0000256" key="12">
    <source>
        <dbReference type="ARBA" id="ARBA00031465"/>
    </source>
</evidence>
<name>A0AAC8ZG26_9LACO</name>
<keyword evidence="7 13" id="KW-1133">Transmembrane helix</keyword>
<protein>
    <recommendedName>
        <fullName evidence="3">Probable heme-iron transport system permease protein IsdF</fullName>
    </recommendedName>
    <alternativeName>
        <fullName evidence="12">Iron-regulated surface determinant protein F</fullName>
    </alternativeName>
    <alternativeName>
        <fullName evidence="11">Staphylococcal iron-regulated protein G</fullName>
    </alternativeName>
</protein>
<evidence type="ECO:0000256" key="13">
    <source>
        <dbReference type="SAM" id="Phobius"/>
    </source>
</evidence>
<dbReference type="GO" id="GO:0022857">
    <property type="term" value="F:transmembrane transporter activity"/>
    <property type="evidence" value="ECO:0007669"/>
    <property type="project" value="InterPro"/>
</dbReference>
<dbReference type="SUPFAM" id="SSF81345">
    <property type="entry name" value="ABC transporter involved in vitamin B12 uptake, BtuC"/>
    <property type="match status" value="1"/>
</dbReference>
<feature type="transmembrane region" description="Helical" evidence="13">
    <location>
        <begin position="115"/>
        <end position="132"/>
    </location>
</feature>
<dbReference type="Pfam" id="PF01032">
    <property type="entry name" value="FecCD"/>
    <property type="match status" value="1"/>
</dbReference>
<dbReference type="InterPro" id="IPR000522">
    <property type="entry name" value="ABC_transptr_permease_BtuC"/>
</dbReference>
<feature type="transmembrane region" description="Helical" evidence="13">
    <location>
        <begin position="59"/>
        <end position="80"/>
    </location>
</feature>
<accession>A0AAC8ZG26</accession>
<evidence type="ECO:0000256" key="1">
    <source>
        <dbReference type="ARBA" id="ARBA00004651"/>
    </source>
</evidence>
<dbReference type="RefSeq" id="WP_048732296.1">
    <property type="nucleotide sequence ID" value="NZ_CP012033.1"/>
</dbReference>
<keyword evidence="8" id="KW-0408">Iron</keyword>
<evidence type="ECO:0000256" key="10">
    <source>
        <dbReference type="ARBA" id="ARBA00025320"/>
    </source>
</evidence>
<evidence type="ECO:0000256" key="6">
    <source>
        <dbReference type="ARBA" id="ARBA00022692"/>
    </source>
</evidence>
<dbReference type="Gene3D" id="1.10.3470.10">
    <property type="entry name" value="ABC transporter involved in vitamin B12 uptake, BtuC"/>
    <property type="match status" value="1"/>
</dbReference>
<keyword evidence="5" id="KW-1003">Cell membrane</keyword>
<evidence type="ECO:0000256" key="8">
    <source>
        <dbReference type="ARBA" id="ARBA00023004"/>
    </source>
</evidence>
<dbReference type="AlphaFoldDB" id="A0AAC8ZG26"/>
<feature type="transmembrane region" description="Helical" evidence="13">
    <location>
        <begin position="261"/>
        <end position="279"/>
    </location>
</feature>
<sequence length="322" mass="33825">MKQHANWWYGGVIGLLLVTIAIALMAGTVWLGPRQLSVALSDHGSQAFVTVFSLRVPRILSSLICGGSLAVAGALFQAVFRNPIADPSILGISSAADFFKLGGAMLLPWLPGRAWLMALLGGLVALVILTSGRALADPFRLIIVGVALDATFVGLQQLLSSGATQVSHSTFNGLTWADATTLLILGVVGLFVALVLAPWANYLKLTDAALKNVGVPVKVIRWSLLLLGMYLATSVTAVVGAIPFVGIVVPNVARRLVGHDYQTLIPFSMLAGAWLMLAADTLGRTVIVPSEISAATMMAVIGGPFVIILLQRGRGLHGMSTR</sequence>
<dbReference type="GO" id="GO:0033214">
    <property type="term" value="P:siderophore-iron import into cell"/>
    <property type="evidence" value="ECO:0007669"/>
    <property type="project" value="TreeGrafter"/>
</dbReference>
<dbReference type="CDD" id="cd06550">
    <property type="entry name" value="TM_ABC_iron-siderophores_like"/>
    <property type="match status" value="1"/>
</dbReference>
<reference evidence="14 15" key="1">
    <citation type="submission" date="2015-07" db="EMBL/GenBank/DDBJ databases">
        <title>Lactobacillus korensis/26-25/ whole genome sequencing.</title>
        <authorList>
            <person name="Kim M.K."/>
            <person name="Im W.-T."/>
            <person name="Srinivasan S."/>
            <person name="Lee J.-J."/>
        </authorList>
    </citation>
    <scope>NUCLEOTIDE SEQUENCE [LARGE SCALE GENOMIC DNA]</scope>
    <source>
        <strain evidence="14 15">26-25</strain>
    </source>
</reference>
<keyword evidence="4" id="KW-0813">Transport</keyword>
<dbReference type="KEGG" id="lko:ABN16_01285"/>
<comment type="similarity">
    <text evidence="2">Belongs to the binding-protein-dependent transport system permease family. FecCD subfamily.</text>
</comment>
<evidence type="ECO:0000256" key="4">
    <source>
        <dbReference type="ARBA" id="ARBA00022448"/>
    </source>
</evidence>
<dbReference type="GO" id="GO:0005886">
    <property type="term" value="C:plasma membrane"/>
    <property type="evidence" value="ECO:0007669"/>
    <property type="project" value="UniProtKB-SubCell"/>
</dbReference>
<evidence type="ECO:0000256" key="7">
    <source>
        <dbReference type="ARBA" id="ARBA00022989"/>
    </source>
</evidence>
<organism evidence="14 15">
    <name type="scientific">Levilactobacillus koreensis</name>
    <dbReference type="NCBI Taxonomy" id="637971"/>
    <lineage>
        <taxon>Bacteria</taxon>
        <taxon>Bacillati</taxon>
        <taxon>Bacillota</taxon>
        <taxon>Bacilli</taxon>
        <taxon>Lactobacillales</taxon>
        <taxon>Lactobacillaceae</taxon>
        <taxon>Levilactobacillus</taxon>
    </lineage>
</organism>
<keyword evidence="9 13" id="KW-0472">Membrane</keyword>
<evidence type="ECO:0000256" key="2">
    <source>
        <dbReference type="ARBA" id="ARBA00007935"/>
    </source>
</evidence>
<dbReference type="PANTHER" id="PTHR30472">
    <property type="entry name" value="FERRIC ENTEROBACTIN TRANSPORT SYSTEM PERMEASE PROTEIN"/>
    <property type="match status" value="1"/>
</dbReference>
<feature type="transmembrane region" description="Helical" evidence="13">
    <location>
        <begin position="224"/>
        <end position="249"/>
    </location>
</feature>
<evidence type="ECO:0000256" key="5">
    <source>
        <dbReference type="ARBA" id="ARBA00022475"/>
    </source>
</evidence>
<evidence type="ECO:0000313" key="15">
    <source>
        <dbReference type="Proteomes" id="UP000036000"/>
    </source>
</evidence>
<evidence type="ECO:0000256" key="3">
    <source>
        <dbReference type="ARBA" id="ARBA00018524"/>
    </source>
</evidence>
<dbReference type="InterPro" id="IPR037294">
    <property type="entry name" value="ABC_BtuC-like"/>
</dbReference>
<keyword evidence="15" id="KW-1185">Reference proteome</keyword>